<accession>A0A6G1DSZ8</accession>
<feature type="non-terminal residue" evidence="1">
    <location>
        <position position="1"/>
    </location>
</feature>
<reference evidence="1 2" key="1">
    <citation type="submission" date="2019-11" db="EMBL/GenBank/DDBJ databases">
        <title>Whole genome sequence of Oryza granulata.</title>
        <authorList>
            <person name="Li W."/>
        </authorList>
    </citation>
    <scope>NUCLEOTIDE SEQUENCE [LARGE SCALE GENOMIC DNA]</scope>
    <source>
        <strain evidence="2">cv. Menghai</strain>
        <tissue evidence="1">Leaf</tissue>
    </source>
</reference>
<dbReference type="AlphaFoldDB" id="A0A6G1DSZ8"/>
<sequence length="102" mass="11005">GTVVVDGASGRTDKEVVEKLLERGTASELAVGRAAGLGAPPCPLSHKSHRYIEVVSCTITAWTSLIRCTRATSRPSPSPTRVNGKKLYVLLRLHFHRNGNVQ</sequence>
<dbReference type="EMBL" id="SPHZ02000006">
    <property type="protein sequence ID" value="KAF0914793.1"/>
    <property type="molecule type" value="Genomic_DNA"/>
</dbReference>
<name>A0A6G1DSZ8_9ORYZ</name>
<organism evidence="1 2">
    <name type="scientific">Oryza meyeriana var. granulata</name>
    <dbReference type="NCBI Taxonomy" id="110450"/>
    <lineage>
        <taxon>Eukaryota</taxon>
        <taxon>Viridiplantae</taxon>
        <taxon>Streptophyta</taxon>
        <taxon>Embryophyta</taxon>
        <taxon>Tracheophyta</taxon>
        <taxon>Spermatophyta</taxon>
        <taxon>Magnoliopsida</taxon>
        <taxon>Liliopsida</taxon>
        <taxon>Poales</taxon>
        <taxon>Poaceae</taxon>
        <taxon>BOP clade</taxon>
        <taxon>Oryzoideae</taxon>
        <taxon>Oryzeae</taxon>
        <taxon>Oryzinae</taxon>
        <taxon>Oryza</taxon>
        <taxon>Oryza meyeriana</taxon>
    </lineage>
</organism>
<protein>
    <submittedName>
        <fullName evidence="1">Uncharacterized protein</fullName>
    </submittedName>
</protein>
<proteinExistence type="predicted"/>
<keyword evidence="2" id="KW-1185">Reference proteome</keyword>
<comment type="caution">
    <text evidence="1">The sequence shown here is derived from an EMBL/GenBank/DDBJ whole genome shotgun (WGS) entry which is preliminary data.</text>
</comment>
<evidence type="ECO:0000313" key="1">
    <source>
        <dbReference type="EMBL" id="KAF0914793.1"/>
    </source>
</evidence>
<gene>
    <name evidence="1" type="ORF">E2562_031519</name>
</gene>
<evidence type="ECO:0000313" key="2">
    <source>
        <dbReference type="Proteomes" id="UP000479710"/>
    </source>
</evidence>
<dbReference type="Proteomes" id="UP000479710">
    <property type="component" value="Unassembled WGS sequence"/>
</dbReference>